<comment type="caution">
    <text evidence="1">The sequence shown here is derived from an EMBL/GenBank/DDBJ whole genome shotgun (WGS) entry which is preliminary data.</text>
</comment>
<organism evidence="1 2">
    <name type="scientific">Kingdonia uniflora</name>
    <dbReference type="NCBI Taxonomy" id="39325"/>
    <lineage>
        <taxon>Eukaryota</taxon>
        <taxon>Viridiplantae</taxon>
        <taxon>Streptophyta</taxon>
        <taxon>Embryophyta</taxon>
        <taxon>Tracheophyta</taxon>
        <taxon>Spermatophyta</taxon>
        <taxon>Magnoliopsida</taxon>
        <taxon>Ranunculales</taxon>
        <taxon>Circaeasteraceae</taxon>
        <taxon>Kingdonia</taxon>
    </lineage>
</organism>
<evidence type="ECO:0000313" key="1">
    <source>
        <dbReference type="EMBL" id="KAF6139202.1"/>
    </source>
</evidence>
<feature type="non-terminal residue" evidence="1">
    <location>
        <position position="1"/>
    </location>
</feature>
<gene>
    <name evidence="1" type="ORF">GIB67_040349</name>
</gene>
<dbReference type="Proteomes" id="UP000541444">
    <property type="component" value="Unassembled WGS sequence"/>
</dbReference>
<dbReference type="AlphaFoldDB" id="A0A7J7L9E3"/>
<proteinExistence type="predicted"/>
<name>A0A7J7L9E3_9MAGN</name>
<evidence type="ECO:0000313" key="2">
    <source>
        <dbReference type="Proteomes" id="UP000541444"/>
    </source>
</evidence>
<reference evidence="1 2" key="1">
    <citation type="journal article" date="2020" name="IScience">
        <title>Genome Sequencing of the Endangered Kingdonia uniflora (Circaeasteraceae, Ranunculales) Reveals Potential Mechanisms of Evolutionary Specialization.</title>
        <authorList>
            <person name="Sun Y."/>
            <person name="Deng T."/>
            <person name="Zhang A."/>
            <person name="Moore M.J."/>
            <person name="Landis J.B."/>
            <person name="Lin N."/>
            <person name="Zhang H."/>
            <person name="Zhang X."/>
            <person name="Huang J."/>
            <person name="Zhang X."/>
            <person name="Sun H."/>
            <person name="Wang H."/>
        </authorList>
    </citation>
    <scope>NUCLEOTIDE SEQUENCE [LARGE SCALE GENOMIC DNA]</scope>
    <source>
        <strain evidence="1">TB1705</strain>
        <tissue evidence="1">Leaf</tissue>
    </source>
</reference>
<protein>
    <submittedName>
        <fullName evidence="1">Uncharacterized protein</fullName>
    </submittedName>
</protein>
<dbReference type="EMBL" id="JACGCM010002525">
    <property type="protein sequence ID" value="KAF6139202.1"/>
    <property type="molecule type" value="Genomic_DNA"/>
</dbReference>
<accession>A0A7J7L9E3</accession>
<keyword evidence="2" id="KW-1185">Reference proteome</keyword>
<sequence>LILAYQQYIAVEAIKKLQITNDSITLLEAQGQRVRIREEDHRGLRLRHYHRGKISLRMVTLLRLILTSLYL</sequence>